<evidence type="ECO:0000313" key="2">
    <source>
        <dbReference type="Proteomes" id="UP000053676"/>
    </source>
</evidence>
<gene>
    <name evidence="1" type="ORF">NECAME_06507</name>
</gene>
<name>W2TVY7_NECAM</name>
<dbReference type="Proteomes" id="UP000053676">
    <property type="component" value="Unassembled WGS sequence"/>
</dbReference>
<evidence type="ECO:0000313" key="1">
    <source>
        <dbReference type="EMBL" id="ETN85212.1"/>
    </source>
</evidence>
<sequence>MDRVALTLPSSYRNVLSHAPKCVQAYSGKYERSLKKKGIEECCETENPEMCGSREGMYT</sequence>
<organism evidence="1 2">
    <name type="scientific">Necator americanus</name>
    <name type="common">Human hookworm</name>
    <dbReference type="NCBI Taxonomy" id="51031"/>
    <lineage>
        <taxon>Eukaryota</taxon>
        <taxon>Metazoa</taxon>
        <taxon>Ecdysozoa</taxon>
        <taxon>Nematoda</taxon>
        <taxon>Chromadorea</taxon>
        <taxon>Rhabditida</taxon>
        <taxon>Rhabditina</taxon>
        <taxon>Rhabditomorpha</taxon>
        <taxon>Strongyloidea</taxon>
        <taxon>Ancylostomatidae</taxon>
        <taxon>Bunostominae</taxon>
        <taxon>Necator</taxon>
    </lineage>
</organism>
<dbReference type="AlphaFoldDB" id="W2TVY7"/>
<dbReference type="EMBL" id="KI657782">
    <property type="protein sequence ID" value="ETN85212.1"/>
    <property type="molecule type" value="Genomic_DNA"/>
</dbReference>
<proteinExistence type="predicted"/>
<accession>W2TVY7</accession>
<dbReference type="KEGG" id="nai:NECAME_06507"/>
<protein>
    <submittedName>
        <fullName evidence="1">Uncharacterized protein</fullName>
    </submittedName>
</protein>
<reference evidence="2" key="1">
    <citation type="journal article" date="2014" name="Nat. Genet.">
        <title>Genome of the human hookworm Necator americanus.</title>
        <authorList>
            <person name="Tang Y.T."/>
            <person name="Gao X."/>
            <person name="Rosa B.A."/>
            <person name="Abubucker S."/>
            <person name="Hallsworth-Pepin K."/>
            <person name="Martin J."/>
            <person name="Tyagi R."/>
            <person name="Heizer E."/>
            <person name="Zhang X."/>
            <person name="Bhonagiri-Palsikar V."/>
            <person name="Minx P."/>
            <person name="Warren W.C."/>
            <person name="Wang Q."/>
            <person name="Zhan B."/>
            <person name="Hotez P.J."/>
            <person name="Sternberg P.W."/>
            <person name="Dougall A."/>
            <person name="Gaze S.T."/>
            <person name="Mulvenna J."/>
            <person name="Sotillo J."/>
            <person name="Ranganathan S."/>
            <person name="Rabelo E.M."/>
            <person name="Wilson R.K."/>
            <person name="Felgner P.L."/>
            <person name="Bethony J."/>
            <person name="Hawdon J.M."/>
            <person name="Gasser R.B."/>
            <person name="Loukas A."/>
            <person name="Mitreva M."/>
        </authorList>
    </citation>
    <scope>NUCLEOTIDE SEQUENCE [LARGE SCALE GENOMIC DNA]</scope>
</reference>
<keyword evidence="2" id="KW-1185">Reference proteome</keyword>